<feature type="region of interest" description="Disordered" evidence="12">
    <location>
        <begin position="161"/>
        <end position="189"/>
    </location>
</feature>
<proteinExistence type="predicted"/>
<evidence type="ECO:0000256" key="8">
    <source>
        <dbReference type="ARBA" id="ARBA00068146"/>
    </source>
</evidence>
<evidence type="ECO:0000256" key="1">
    <source>
        <dbReference type="ARBA" id="ARBA00004123"/>
    </source>
</evidence>
<evidence type="ECO:0000256" key="5">
    <source>
        <dbReference type="ARBA" id="ARBA00022737"/>
    </source>
</evidence>
<reference evidence="13" key="2">
    <citation type="submission" date="2012-12" db="EMBL/GenBank/DDBJ databases">
        <authorList>
            <person name="Gao Y.W."/>
            <person name="Fan S.T."/>
            <person name="Sun H.T."/>
            <person name="Wang Z."/>
            <person name="Gao X.L."/>
            <person name="Li Y.G."/>
            <person name="Wang T.C."/>
            <person name="Zhang K."/>
            <person name="Xu W.W."/>
            <person name="Yu Z.J."/>
            <person name="Xia X.Z."/>
        </authorList>
    </citation>
    <scope>NUCLEOTIDE SEQUENCE</scope>
    <source>
        <strain evidence="13">FR3</strain>
    </source>
</reference>
<dbReference type="Gene3D" id="2.130.10.10">
    <property type="entry name" value="YVTN repeat-like/Quinoprotein amine dehydrogenase"/>
    <property type="match status" value="1"/>
</dbReference>
<keyword evidence="3" id="KW-0507">mRNA processing</keyword>
<evidence type="ECO:0000313" key="13">
    <source>
        <dbReference type="EMBL" id="CRZ26400.1"/>
    </source>
</evidence>
<evidence type="ECO:0000256" key="6">
    <source>
        <dbReference type="ARBA" id="ARBA00023187"/>
    </source>
</evidence>
<keyword evidence="5" id="KW-0677">Repeat</keyword>
<dbReference type="InterPro" id="IPR036322">
    <property type="entry name" value="WD40_repeat_dom_sf"/>
</dbReference>
<keyword evidence="7" id="KW-0539">Nucleus</keyword>
<dbReference type="AlphaFoldDB" id="A0A0H5SSC8"/>
<dbReference type="InterPro" id="IPR034596">
    <property type="entry name" value="Ribosomal_mL52"/>
</dbReference>
<organism evidence="13">
    <name type="scientific">Brugia malayi</name>
    <name type="common">Filarial nematode worm</name>
    <dbReference type="NCBI Taxonomy" id="6279"/>
    <lineage>
        <taxon>Eukaryota</taxon>
        <taxon>Metazoa</taxon>
        <taxon>Ecdysozoa</taxon>
        <taxon>Nematoda</taxon>
        <taxon>Chromadorea</taxon>
        <taxon>Rhabditida</taxon>
        <taxon>Spirurina</taxon>
        <taxon>Spiruromorpha</taxon>
        <taxon>Filarioidea</taxon>
        <taxon>Onchocercidae</taxon>
        <taxon>Brugia</taxon>
    </lineage>
</organism>
<dbReference type="GO" id="GO:0003729">
    <property type="term" value="F:mRNA binding"/>
    <property type="evidence" value="ECO:0007669"/>
    <property type="project" value="TreeGrafter"/>
</dbReference>
<keyword evidence="2 11" id="KW-0853">WD repeat</keyword>
<reference evidence="13" key="1">
    <citation type="journal article" date="2007" name="Science">
        <title>Draft genome of the filarial nematode parasite Brugia malayi.</title>
        <authorList>
            <person name="Ghedin E."/>
            <person name="Wang S."/>
            <person name="Spiro D."/>
            <person name="Caler E."/>
            <person name="Zhao Q."/>
            <person name="Crabtree J."/>
            <person name="Allen J.E."/>
            <person name="Delcher A.L."/>
            <person name="Guiliano D.B."/>
            <person name="Miranda-Saavedra D."/>
            <person name="Angiuoli S.V."/>
            <person name="Creasy T."/>
            <person name="Amedeo P."/>
            <person name="Haas B."/>
            <person name="El-Sayed N.M."/>
            <person name="Wortman J.R."/>
            <person name="Feldblyum T."/>
            <person name="Tallon L."/>
            <person name="Schatz M."/>
            <person name="Shumway M."/>
            <person name="Koo H."/>
            <person name="Salzberg S.L."/>
            <person name="Schobel S."/>
            <person name="Pertea M."/>
            <person name="Pop M."/>
            <person name="White O."/>
            <person name="Barton G.J."/>
            <person name="Carlow C.K."/>
            <person name="Crawford M.J."/>
            <person name="Daub J."/>
            <person name="Dimmic M.W."/>
            <person name="Estes C.F."/>
            <person name="Foster J.M."/>
            <person name="Ganatra M."/>
            <person name="Gregory W.F."/>
            <person name="Johnson N.M."/>
            <person name="Jin J."/>
            <person name="Komuniecki R."/>
            <person name="Korf I."/>
            <person name="Kumar S."/>
            <person name="Laney S."/>
            <person name="Li B.W."/>
            <person name="Li W."/>
            <person name="Lindblom T.H."/>
            <person name="Lustigman S."/>
            <person name="Ma D."/>
            <person name="Maina C.V."/>
            <person name="Martin D.M."/>
            <person name="McCarter J.P."/>
            <person name="McReynolds L."/>
            <person name="Mitreva M."/>
            <person name="Nutman T.B."/>
            <person name="Parkinson J."/>
            <person name="Peregrin-Alvarez J.M."/>
            <person name="Poole C."/>
            <person name="Ren Q."/>
            <person name="Saunders L."/>
            <person name="Sluder A.E."/>
            <person name="Smith K."/>
            <person name="Stanke M."/>
            <person name="Unnasch T.R."/>
            <person name="Ware J."/>
            <person name="Wei A.D."/>
            <person name="Weil G."/>
            <person name="Williams D.J."/>
            <person name="Zhang Y."/>
            <person name="Williams S.A."/>
            <person name="Fraser-Liggett C."/>
            <person name="Slatko B."/>
            <person name="Blaxter M.L."/>
            <person name="Scott A.L."/>
        </authorList>
    </citation>
    <scope>NUCLEOTIDE SEQUENCE</scope>
    <source>
        <strain evidence="13">FR3</strain>
    </source>
</reference>
<feature type="repeat" description="WD" evidence="11">
    <location>
        <begin position="286"/>
        <end position="328"/>
    </location>
</feature>
<dbReference type="WormBase" id="Bm4221">
    <property type="protein sequence ID" value="BM42539"/>
    <property type="gene ID" value="WBGene00224482"/>
</dbReference>
<evidence type="ECO:0000256" key="4">
    <source>
        <dbReference type="ARBA" id="ARBA00022728"/>
    </source>
</evidence>
<dbReference type="OMA" id="TLWHPHE"/>
<dbReference type="PROSITE" id="PS50082">
    <property type="entry name" value="WD_REPEATS_2"/>
    <property type="match status" value="4"/>
</dbReference>
<feature type="repeat" description="WD" evidence="11">
    <location>
        <begin position="330"/>
        <end position="371"/>
    </location>
</feature>
<name>A0A0H5SSC8_BRUMA</name>
<evidence type="ECO:0000256" key="7">
    <source>
        <dbReference type="ARBA" id="ARBA00023242"/>
    </source>
</evidence>
<dbReference type="GO" id="GO:0000398">
    <property type="term" value="P:mRNA splicing, via spliceosome"/>
    <property type="evidence" value="ECO:0007669"/>
    <property type="project" value="InterPro"/>
</dbReference>
<dbReference type="GO" id="GO:0005762">
    <property type="term" value="C:mitochondrial large ribosomal subunit"/>
    <property type="evidence" value="ECO:0007669"/>
    <property type="project" value="InterPro"/>
</dbReference>
<dbReference type="InterPro" id="IPR015943">
    <property type="entry name" value="WD40/YVTN_repeat-like_dom_sf"/>
</dbReference>
<dbReference type="SUPFAM" id="SSF50978">
    <property type="entry name" value="WD40 repeat-like"/>
    <property type="match status" value="1"/>
</dbReference>
<evidence type="ECO:0000256" key="2">
    <source>
        <dbReference type="ARBA" id="ARBA00022574"/>
    </source>
</evidence>
<dbReference type="CDD" id="cd00200">
    <property type="entry name" value="WD40"/>
    <property type="match status" value="1"/>
</dbReference>
<protein>
    <recommendedName>
        <fullName evidence="8">Pre-mRNA-processing factor 17</fullName>
    </recommendedName>
    <alternativeName>
        <fullName evidence="10">Cell division cycle 40 homolog</fullName>
    </alternativeName>
    <alternativeName>
        <fullName evidence="9">PRP17 homolog</fullName>
    </alternativeName>
</protein>
<gene>
    <name evidence="13" type="primary">Bma-prp-17</name>
    <name evidence="14" type="ORF">Bm4221</name>
    <name evidence="13" type="ORF">BM_Bm4221</name>
</gene>
<dbReference type="Pfam" id="PF18699">
    <property type="entry name" value="MRPL52"/>
    <property type="match status" value="1"/>
</dbReference>
<keyword evidence="6" id="KW-0508">mRNA splicing</keyword>
<evidence type="ECO:0000313" key="14">
    <source>
        <dbReference type="WormBase" id="Bm4221"/>
    </source>
</evidence>
<dbReference type="GO" id="GO:0071013">
    <property type="term" value="C:catalytic step 2 spliceosome"/>
    <property type="evidence" value="ECO:0007669"/>
    <property type="project" value="InterPro"/>
</dbReference>
<evidence type="ECO:0000256" key="9">
    <source>
        <dbReference type="ARBA" id="ARBA00075265"/>
    </source>
</evidence>
<evidence type="ECO:0000256" key="10">
    <source>
        <dbReference type="ARBA" id="ARBA00076678"/>
    </source>
</evidence>
<accession>A0A0H5SSC8</accession>
<dbReference type="SMART" id="SM00320">
    <property type="entry name" value="WD40"/>
    <property type="match status" value="6"/>
</dbReference>
<dbReference type="EMBL" id="LN857023">
    <property type="protein sequence ID" value="CRZ26400.1"/>
    <property type="molecule type" value="Genomic_DNA"/>
</dbReference>
<keyword evidence="4" id="KW-0747">Spliceosome</keyword>
<evidence type="ECO:0000256" key="12">
    <source>
        <dbReference type="SAM" id="MobiDB-lite"/>
    </source>
</evidence>
<dbReference type="PANTHER" id="PTHR43979:SF1">
    <property type="entry name" value="PRE-MRNA-PROCESSING FACTOR 17"/>
    <property type="match status" value="1"/>
</dbReference>
<dbReference type="InterPro" id="IPR001680">
    <property type="entry name" value="WD40_rpt"/>
</dbReference>
<feature type="repeat" description="WD" evidence="11">
    <location>
        <begin position="516"/>
        <end position="548"/>
    </location>
</feature>
<dbReference type="FunFam" id="2.130.10.10:FF:000034">
    <property type="entry name" value="Pre-mRNA-processing factor 17, putative"/>
    <property type="match status" value="1"/>
</dbReference>
<evidence type="ECO:0000256" key="3">
    <source>
        <dbReference type="ARBA" id="ARBA00022664"/>
    </source>
</evidence>
<dbReference type="PANTHER" id="PTHR43979">
    <property type="entry name" value="PRE-MRNA-PROCESSING FACTOR 17"/>
    <property type="match status" value="1"/>
</dbReference>
<dbReference type="PROSITE" id="PS50294">
    <property type="entry name" value="WD_REPEATS_REGION"/>
    <property type="match status" value="3"/>
</dbReference>
<dbReference type="InterPro" id="IPR032847">
    <property type="entry name" value="PRPF17"/>
</dbReference>
<dbReference type="Pfam" id="PF00400">
    <property type="entry name" value="WD40"/>
    <property type="match status" value="4"/>
</dbReference>
<sequence>MYYGARLSFPKMELLQTYPASSDGASSDTDDDGELAHCKLITLKNCRSVALASELAPVVGTKMDVGGTRCIDPQTKELSYNPKYEELFQPMAGPSNPFKSANQTAPKNMLTGFVESAHVNNFQFEQQIRSFDTLGFARDPSASQSDQFVGDAKKAQELQGAGLFEGQKTGGEKRRRKRNMDPSDVEGYTGPWARFEDEVEVSRPDSELAKELEEIVRKRQKNSRAGRKAAQQQEFIADESSTLHLKEAEDYLGRSFIHAPQYIGVNLREDHVPERCFIPKKHIHTYRGHNKGINCLRWFPKSAHLFLSAAMDSKIKLWEVYGKRSVVRTYAGHKMSVKDVTFNSDGTEFLSASFDRYIKLWDTETGQVKQRFHTGHIPFCVKFNPDEDKQNMFLSGMQNKKILQWDTRTGEIVQEYDRHLGVVNSITFFDKNRRFCSTSDDKSIRIWEWEIPVDTKLIQNAGLHSIPTMTKSPTEKWIVGQSMDNRIVLFQLIDDKLRFAKKKAFKGHNVAGYACSVDFAPDMSFLTSGDADGKVFIWDWRNHKIVARWKAHDDCVIATLWHPHETSRMITGSWDSMRCIRILNPSSAGSIYNTRHGYRIRFLRDFNKQEEPKLRTIPTKWKGRVQWWKEPIYIAPHVNVLQKGVDFTFQDGRPVYVTSLEELKRKKEQVELGKRIVKLLGEVHEAEEMYKQQLEAEKQENERRLAMAPLPKAYIQHMNLITSIHGLEKNFIPNF</sequence>
<dbReference type="GO" id="GO:0003735">
    <property type="term" value="F:structural constituent of ribosome"/>
    <property type="evidence" value="ECO:0007669"/>
    <property type="project" value="InterPro"/>
</dbReference>
<evidence type="ECO:0000256" key="11">
    <source>
        <dbReference type="PROSITE-ProRule" id="PRU00221"/>
    </source>
</evidence>
<dbReference type="GO" id="GO:0032543">
    <property type="term" value="P:mitochondrial translation"/>
    <property type="evidence" value="ECO:0007669"/>
    <property type="project" value="InterPro"/>
</dbReference>
<feature type="repeat" description="WD" evidence="11">
    <location>
        <begin position="416"/>
        <end position="448"/>
    </location>
</feature>
<comment type="subcellular location">
    <subcellularLocation>
        <location evidence="1">Nucleus</location>
    </subcellularLocation>
</comment>